<accession>A0A392VE06</accession>
<protein>
    <submittedName>
        <fullName evidence="1">Uncharacterized protein</fullName>
    </submittedName>
</protein>
<feature type="non-terminal residue" evidence="1">
    <location>
        <position position="35"/>
    </location>
</feature>
<reference evidence="1 2" key="1">
    <citation type="journal article" date="2018" name="Front. Plant Sci.">
        <title>Red Clover (Trifolium pratense) and Zigzag Clover (T. medium) - A Picture of Genomic Similarities and Differences.</title>
        <authorList>
            <person name="Dluhosova J."/>
            <person name="Istvanek J."/>
            <person name="Nedelnik J."/>
            <person name="Repkova J."/>
        </authorList>
    </citation>
    <scope>NUCLEOTIDE SEQUENCE [LARGE SCALE GENOMIC DNA]</scope>
    <source>
        <strain evidence="2">cv. 10/8</strain>
        <tissue evidence="1">Leaf</tissue>
    </source>
</reference>
<dbReference type="Proteomes" id="UP000265520">
    <property type="component" value="Unassembled WGS sequence"/>
</dbReference>
<organism evidence="1 2">
    <name type="scientific">Trifolium medium</name>
    <dbReference type="NCBI Taxonomy" id="97028"/>
    <lineage>
        <taxon>Eukaryota</taxon>
        <taxon>Viridiplantae</taxon>
        <taxon>Streptophyta</taxon>
        <taxon>Embryophyta</taxon>
        <taxon>Tracheophyta</taxon>
        <taxon>Spermatophyta</taxon>
        <taxon>Magnoliopsida</taxon>
        <taxon>eudicotyledons</taxon>
        <taxon>Gunneridae</taxon>
        <taxon>Pentapetalae</taxon>
        <taxon>rosids</taxon>
        <taxon>fabids</taxon>
        <taxon>Fabales</taxon>
        <taxon>Fabaceae</taxon>
        <taxon>Papilionoideae</taxon>
        <taxon>50 kb inversion clade</taxon>
        <taxon>NPAAA clade</taxon>
        <taxon>Hologalegina</taxon>
        <taxon>IRL clade</taxon>
        <taxon>Trifolieae</taxon>
        <taxon>Trifolium</taxon>
    </lineage>
</organism>
<dbReference type="EMBL" id="LXQA011121116">
    <property type="protein sequence ID" value="MCI85673.1"/>
    <property type="molecule type" value="Genomic_DNA"/>
</dbReference>
<sequence>MASSSPLPPPFVASLSKAVDDTVLTEEADESSIIV</sequence>
<evidence type="ECO:0000313" key="1">
    <source>
        <dbReference type="EMBL" id="MCI85673.1"/>
    </source>
</evidence>
<keyword evidence="2" id="KW-1185">Reference proteome</keyword>
<name>A0A392VE06_9FABA</name>
<dbReference type="AlphaFoldDB" id="A0A392VE06"/>
<comment type="caution">
    <text evidence="1">The sequence shown here is derived from an EMBL/GenBank/DDBJ whole genome shotgun (WGS) entry which is preliminary data.</text>
</comment>
<evidence type="ECO:0000313" key="2">
    <source>
        <dbReference type="Proteomes" id="UP000265520"/>
    </source>
</evidence>
<proteinExistence type="predicted"/>